<dbReference type="Pfam" id="PF01694">
    <property type="entry name" value="Rhomboid"/>
    <property type="match status" value="1"/>
</dbReference>
<keyword evidence="4" id="KW-0378">Hydrolase</keyword>
<dbReference type="PANTHER" id="PTHR43731:SF14">
    <property type="entry name" value="PRESENILIN-ASSOCIATED RHOMBOID-LIKE PROTEIN, MITOCHONDRIAL"/>
    <property type="match status" value="1"/>
</dbReference>
<keyword evidence="6 7" id="KW-0472">Membrane</keyword>
<feature type="transmembrane region" description="Helical" evidence="7">
    <location>
        <begin position="319"/>
        <end position="338"/>
    </location>
</feature>
<protein>
    <submittedName>
        <fullName evidence="9">Rhomboid family intramembrane serine protease</fullName>
    </submittedName>
</protein>
<name>A0A7X1E6L4_9BACT</name>
<gene>
    <name evidence="9" type="ORF">H5P30_21525</name>
</gene>
<feature type="transmembrane region" description="Helical" evidence="7">
    <location>
        <begin position="218"/>
        <end position="240"/>
    </location>
</feature>
<feature type="transmembrane region" description="Helical" evidence="7">
    <location>
        <begin position="183"/>
        <end position="206"/>
    </location>
</feature>
<feature type="transmembrane region" description="Helical" evidence="7">
    <location>
        <begin position="252"/>
        <end position="273"/>
    </location>
</feature>
<evidence type="ECO:0000256" key="2">
    <source>
        <dbReference type="ARBA" id="ARBA00009045"/>
    </source>
</evidence>
<reference evidence="9 10" key="1">
    <citation type="submission" date="2020-07" db="EMBL/GenBank/DDBJ databases">
        <authorList>
            <person name="Feng X."/>
        </authorList>
    </citation>
    <scope>NUCLEOTIDE SEQUENCE [LARGE SCALE GENOMIC DNA]</scope>
    <source>
        <strain evidence="9 10">JCM14086</strain>
    </source>
</reference>
<comment type="similarity">
    <text evidence="2">Belongs to the peptidase S54 family.</text>
</comment>
<evidence type="ECO:0000256" key="1">
    <source>
        <dbReference type="ARBA" id="ARBA00004141"/>
    </source>
</evidence>
<evidence type="ECO:0000256" key="4">
    <source>
        <dbReference type="ARBA" id="ARBA00022801"/>
    </source>
</evidence>
<dbReference type="InterPro" id="IPR050925">
    <property type="entry name" value="Rhomboid_protease_S54"/>
</dbReference>
<evidence type="ECO:0000256" key="7">
    <source>
        <dbReference type="SAM" id="Phobius"/>
    </source>
</evidence>
<keyword evidence="10" id="KW-1185">Reference proteome</keyword>
<dbReference type="Proteomes" id="UP000525652">
    <property type="component" value="Unassembled WGS sequence"/>
</dbReference>
<evidence type="ECO:0000256" key="3">
    <source>
        <dbReference type="ARBA" id="ARBA00022692"/>
    </source>
</evidence>
<dbReference type="GO" id="GO:0016020">
    <property type="term" value="C:membrane"/>
    <property type="evidence" value="ECO:0007669"/>
    <property type="project" value="UniProtKB-SubCell"/>
</dbReference>
<feature type="transmembrane region" description="Helical" evidence="7">
    <location>
        <begin position="143"/>
        <end position="163"/>
    </location>
</feature>
<comment type="subcellular location">
    <subcellularLocation>
        <location evidence="1">Membrane</location>
        <topology evidence="1">Multi-pass membrane protein</topology>
    </subcellularLocation>
</comment>
<dbReference type="SUPFAM" id="SSF144091">
    <property type="entry name" value="Rhomboid-like"/>
    <property type="match status" value="1"/>
</dbReference>
<dbReference type="PANTHER" id="PTHR43731">
    <property type="entry name" value="RHOMBOID PROTEASE"/>
    <property type="match status" value="1"/>
</dbReference>
<evidence type="ECO:0000259" key="8">
    <source>
        <dbReference type="Pfam" id="PF01694"/>
    </source>
</evidence>
<evidence type="ECO:0000256" key="5">
    <source>
        <dbReference type="ARBA" id="ARBA00022989"/>
    </source>
</evidence>
<organism evidence="9 10">
    <name type="scientific">Puniceicoccus vermicola</name>
    <dbReference type="NCBI Taxonomy" id="388746"/>
    <lineage>
        <taxon>Bacteria</taxon>
        <taxon>Pseudomonadati</taxon>
        <taxon>Verrucomicrobiota</taxon>
        <taxon>Opitutia</taxon>
        <taxon>Puniceicoccales</taxon>
        <taxon>Puniceicoccaceae</taxon>
        <taxon>Puniceicoccus</taxon>
    </lineage>
</organism>
<feature type="transmembrane region" description="Helical" evidence="7">
    <location>
        <begin position="294"/>
        <end position="313"/>
    </location>
</feature>
<feature type="domain" description="Peptidase S54 rhomboid" evidence="8">
    <location>
        <begin position="184"/>
        <end position="338"/>
    </location>
</feature>
<dbReference type="EMBL" id="JACHVA010000143">
    <property type="protein sequence ID" value="MBC2604369.1"/>
    <property type="molecule type" value="Genomic_DNA"/>
</dbReference>
<accession>A0A7X1E6L4</accession>
<keyword evidence="5 7" id="KW-1133">Transmembrane helix</keyword>
<evidence type="ECO:0000313" key="9">
    <source>
        <dbReference type="EMBL" id="MBC2604369.1"/>
    </source>
</evidence>
<dbReference type="InterPro" id="IPR035952">
    <property type="entry name" value="Rhomboid-like_sf"/>
</dbReference>
<dbReference type="InterPro" id="IPR022764">
    <property type="entry name" value="Peptidase_S54_rhomboid_dom"/>
</dbReference>
<evidence type="ECO:0000313" key="10">
    <source>
        <dbReference type="Proteomes" id="UP000525652"/>
    </source>
</evidence>
<dbReference type="RefSeq" id="WP_185694981.1">
    <property type="nucleotide sequence ID" value="NZ_JACHVA010000143.1"/>
</dbReference>
<sequence>MPVLRKSIPREDLNRLWQRTRQNDLPRVRQCPGCDNHMEEVLFETPKGDRILDVCENCQFIWIDQEEWGDLPRKAKAAPEKTLKDFNISDALREKVPVQRIEELREIHNLEPSEQESPEKVWQWIPALAGLPIEEDQPTHSRFAFATWSTFFLILIASLYAFAHPNSFQESGLIPAEWSRGGGITLISSFFLHAGIFHLIINLYFLTTFGDNVEHLLGPARFVILLLLATLFGDITHILINPESTVPCIGASGGISGIIAFYGLSFPHARISLLVRRSRWFGIFQENSFLKVRAIWLFGIWILMQFFYAYLQFHGNTNISGAGHLGGAIAGVILWWVFPKEMTPRNAQSPLESLRRKKHQ</sequence>
<keyword evidence="3 7" id="KW-0812">Transmembrane</keyword>
<proteinExistence type="inferred from homology"/>
<dbReference type="Gene3D" id="1.20.1540.10">
    <property type="entry name" value="Rhomboid-like"/>
    <property type="match status" value="1"/>
</dbReference>
<keyword evidence="9" id="KW-0645">Protease</keyword>
<dbReference type="AlphaFoldDB" id="A0A7X1E6L4"/>
<dbReference type="GO" id="GO:0004252">
    <property type="term" value="F:serine-type endopeptidase activity"/>
    <property type="evidence" value="ECO:0007669"/>
    <property type="project" value="InterPro"/>
</dbReference>
<dbReference type="GO" id="GO:0006508">
    <property type="term" value="P:proteolysis"/>
    <property type="evidence" value="ECO:0007669"/>
    <property type="project" value="UniProtKB-KW"/>
</dbReference>
<evidence type="ECO:0000256" key="6">
    <source>
        <dbReference type="ARBA" id="ARBA00023136"/>
    </source>
</evidence>
<comment type="caution">
    <text evidence="9">The sequence shown here is derived from an EMBL/GenBank/DDBJ whole genome shotgun (WGS) entry which is preliminary data.</text>
</comment>